<reference evidence="2" key="1">
    <citation type="submission" date="2022-11" db="UniProtKB">
        <authorList>
            <consortium name="WormBaseParasite"/>
        </authorList>
    </citation>
    <scope>IDENTIFICATION</scope>
</reference>
<evidence type="ECO:0000313" key="1">
    <source>
        <dbReference type="Proteomes" id="UP000887580"/>
    </source>
</evidence>
<name>A0AC35FRD7_9BILA</name>
<protein>
    <submittedName>
        <fullName evidence="2">Aminotransferase class V domain-containing protein</fullName>
    </submittedName>
</protein>
<organism evidence="1 2">
    <name type="scientific">Panagrolaimus sp. PS1159</name>
    <dbReference type="NCBI Taxonomy" id="55785"/>
    <lineage>
        <taxon>Eukaryota</taxon>
        <taxon>Metazoa</taxon>
        <taxon>Ecdysozoa</taxon>
        <taxon>Nematoda</taxon>
        <taxon>Chromadorea</taxon>
        <taxon>Rhabditida</taxon>
        <taxon>Tylenchina</taxon>
        <taxon>Panagrolaimomorpha</taxon>
        <taxon>Panagrolaimoidea</taxon>
        <taxon>Panagrolaimidae</taxon>
        <taxon>Panagrolaimus</taxon>
    </lineage>
</organism>
<accession>A0AC35FRD7</accession>
<dbReference type="WBParaSite" id="PS1159_v2.g20082.t1">
    <property type="protein sequence ID" value="PS1159_v2.g20082.t1"/>
    <property type="gene ID" value="PS1159_v2.g20082"/>
</dbReference>
<proteinExistence type="predicted"/>
<sequence length="393" mass="43771">MDNNIPVPEDYIYLDHNATTPICDAAIEEINKHLKGLHGNPSSSHLLGQQAKKHLINYRQSISDCFGVPFNGVIYMSGGTEVNNTIIRIAVDQWWIKYQRIPYVITSKMEHPSILKLLEYLENQQKLLIHWLDISRETGIVQHENIPDEILKDTCLITIMQANNETGVIQPVNKIFEYFKSKCINGDLPIFHSDASQAIGRIGIEIFDVITVTGHKFGGPCIAALLTNNKEFLNCFVTNPFFYGGGQEFGYRSGTENLPMIAGFSVALKSAAKNFNDFEKVSLLRNYLEKELIEKFGAKSFYKNSSRLPNTASIYFPSYPGLAADLLKKCENIFAASTGAACHSNGITISPCLLACGRSIEEASKTVRFSLGKENTKEQIDKVVEAIAKAFEA</sequence>
<dbReference type="Proteomes" id="UP000887580">
    <property type="component" value="Unplaced"/>
</dbReference>
<evidence type="ECO:0000313" key="2">
    <source>
        <dbReference type="WBParaSite" id="PS1159_v2.g20082.t1"/>
    </source>
</evidence>